<evidence type="ECO:0000256" key="2">
    <source>
        <dbReference type="RuleBase" id="RU003860"/>
    </source>
</evidence>
<organism evidence="4 5">
    <name type="scientific">Neiella holothuriorum</name>
    <dbReference type="NCBI Taxonomy" id="2870530"/>
    <lineage>
        <taxon>Bacteria</taxon>
        <taxon>Pseudomonadati</taxon>
        <taxon>Pseudomonadota</taxon>
        <taxon>Gammaproteobacteria</taxon>
        <taxon>Alteromonadales</taxon>
        <taxon>Echinimonadaceae</taxon>
        <taxon>Neiella</taxon>
    </lineage>
</organism>
<evidence type="ECO:0000313" key="5">
    <source>
        <dbReference type="Proteomes" id="UP001166251"/>
    </source>
</evidence>
<dbReference type="RefSeq" id="WP_220104464.1">
    <property type="nucleotide sequence ID" value="NZ_JAHZSS010000014.1"/>
</dbReference>
<name>A0ABS7EHG7_9GAMM</name>
<proteinExistence type="inferred from homology"/>
<dbReference type="SUPFAM" id="SSF82657">
    <property type="entry name" value="BolA-like"/>
    <property type="match status" value="1"/>
</dbReference>
<dbReference type="PANTHER" id="PTHR46229">
    <property type="entry name" value="BOLA TRANSCRIPTION REGULATOR"/>
    <property type="match status" value="1"/>
</dbReference>
<protein>
    <submittedName>
        <fullName evidence="4">BolA/IbaG family iron-sulfur metabolism protein</fullName>
    </submittedName>
</protein>
<evidence type="ECO:0000313" key="4">
    <source>
        <dbReference type="EMBL" id="MBW8191788.1"/>
    </source>
</evidence>
<dbReference type="Pfam" id="PF01722">
    <property type="entry name" value="BolA"/>
    <property type="match status" value="1"/>
</dbReference>
<dbReference type="PIRSF" id="PIRSF003113">
    <property type="entry name" value="BolA"/>
    <property type="match status" value="1"/>
</dbReference>
<gene>
    <name evidence="4" type="ORF">K0504_12145</name>
</gene>
<dbReference type="InterPro" id="IPR036065">
    <property type="entry name" value="BolA-like_sf"/>
</dbReference>
<dbReference type="Gene3D" id="3.30.300.90">
    <property type="entry name" value="BolA-like"/>
    <property type="match status" value="1"/>
</dbReference>
<dbReference type="EMBL" id="JAHZSS010000014">
    <property type="protein sequence ID" value="MBW8191788.1"/>
    <property type="molecule type" value="Genomic_DNA"/>
</dbReference>
<accession>A0ABS7EHG7</accession>
<dbReference type="PANTHER" id="PTHR46229:SF2">
    <property type="entry name" value="BOLA-LIKE PROTEIN 1"/>
    <property type="match status" value="1"/>
</dbReference>
<dbReference type="InterPro" id="IPR050961">
    <property type="entry name" value="BolA/IbaG_stress_morph_reg"/>
</dbReference>
<dbReference type="InterPro" id="IPR002634">
    <property type="entry name" value="BolA"/>
</dbReference>
<keyword evidence="5" id="KW-1185">Reference proteome</keyword>
<evidence type="ECO:0000256" key="3">
    <source>
        <dbReference type="SAM" id="MobiDB-lite"/>
    </source>
</evidence>
<comment type="similarity">
    <text evidence="1 2">Belongs to the BolA/IbaG family.</text>
</comment>
<comment type="caution">
    <text evidence="4">The sequence shown here is derived from an EMBL/GenBank/DDBJ whole genome shotgun (WGS) entry which is preliminary data.</text>
</comment>
<reference evidence="4" key="1">
    <citation type="submission" date="2021-07" db="EMBL/GenBank/DDBJ databases">
        <title>Neiella marina sp. nov., isolated from the intestinal content of sea cucumber Apostichopus japonicus.</title>
        <authorList>
            <person name="Bai X."/>
        </authorList>
    </citation>
    <scope>NUCLEOTIDE SEQUENCE</scope>
    <source>
        <strain evidence="4">126</strain>
    </source>
</reference>
<sequence length="104" mass="11769">MSMQERIIAALHQHFSPEHLDVFNESHQHNVPVNSETHFKVVVVSEGFGGQRLLQRHRAINTLLASEFEAGLHALAMHTYTPEEWQRKQQAPLSPKCMGGSKSD</sequence>
<evidence type="ECO:0000256" key="1">
    <source>
        <dbReference type="ARBA" id="ARBA00005578"/>
    </source>
</evidence>
<feature type="region of interest" description="Disordered" evidence="3">
    <location>
        <begin position="84"/>
        <end position="104"/>
    </location>
</feature>
<dbReference type="Proteomes" id="UP001166251">
    <property type="component" value="Unassembled WGS sequence"/>
</dbReference>